<proteinExistence type="predicted"/>
<accession>A0A5J6TF67</accession>
<dbReference type="Proteomes" id="UP000325873">
    <property type="component" value="Segment"/>
</dbReference>
<evidence type="ECO:0000313" key="2">
    <source>
        <dbReference type="EMBL" id="QFG08387.1"/>
    </source>
</evidence>
<protein>
    <submittedName>
        <fullName evidence="2">Uncharacterized protein</fullName>
    </submittedName>
</protein>
<gene>
    <name evidence="2" type="primary">7</name>
    <name evidence="2" type="ORF">SEA_YEEZUS_7</name>
</gene>
<name>A0A5J6TF67_9CAUD</name>
<reference evidence="2 3" key="1">
    <citation type="submission" date="2019-07" db="EMBL/GenBank/DDBJ databases">
        <authorList>
            <person name="Roscher J.E."/>
            <person name="Stoner T.H."/>
            <person name="Garlena R.A."/>
            <person name="Russell D.A."/>
            <person name="Pope W.H."/>
            <person name="Jacobs-Sera D."/>
            <person name="Hatfull G.F."/>
        </authorList>
    </citation>
    <scope>NUCLEOTIDE SEQUENCE [LARGE SCALE GENOMIC DNA]</scope>
</reference>
<evidence type="ECO:0000256" key="1">
    <source>
        <dbReference type="SAM" id="Phobius"/>
    </source>
</evidence>
<dbReference type="EMBL" id="MN234164">
    <property type="protein sequence ID" value="QFG08387.1"/>
    <property type="molecule type" value="Genomic_DNA"/>
</dbReference>
<evidence type="ECO:0000313" key="3">
    <source>
        <dbReference type="Proteomes" id="UP000325873"/>
    </source>
</evidence>
<feature type="transmembrane region" description="Helical" evidence="1">
    <location>
        <begin position="12"/>
        <end position="34"/>
    </location>
</feature>
<keyword evidence="1" id="KW-1133">Transmembrane helix</keyword>
<organism evidence="2 3">
    <name type="scientific">Arthrobacter phage Yeezus</name>
    <dbReference type="NCBI Taxonomy" id="2599839"/>
    <lineage>
        <taxon>Viruses</taxon>
        <taxon>Duplodnaviria</taxon>
        <taxon>Heunggongvirae</taxon>
        <taxon>Uroviricota</taxon>
        <taxon>Caudoviricetes</taxon>
        <taxon>Amigovirus</taxon>
        <taxon>Amigovirus amigo</taxon>
    </lineage>
</organism>
<keyword evidence="1" id="KW-0812">Transmembrane</keyword>
<keyword evidence="1" id="KW-0472">Membrane</keyword>
<sequence length="35" mass="3974">MNKRDRGDLGLLLMGVMLGAVFGGWFWAWVWGIYG</sequence>